<dbReference type="OrthoDB" id="166212at2759"/>
<protein>
    <submittedName>
        <fullName evidence="1">Uncharacterized protein</fullName>
    </submittedName>
</protein>
<gene>
    <name evidence="1" type="ORF">CUNI_LOCUS14967</name>
</gene>
<sequence>VSGHVPDWAVAILDKSPEQRTHQDCRLLHAMLRGMKNFDLFTSQVQMALCKAFTLQ</sequence>
<feature type="non-terminal residue" evidence="1">
    <location>
        <position position="1"/>
    </location>
</feature>
<accession>A0A8S3ZJB0</accession>
<dbReference type="EMBL" id="CAJHNH020003480">
    <property type="protein sequence ID" value="CAG5129409.1"/>
    <property type="molecule type" value="Genomic_DNA"/>
</dbReference>
<comment type="caution">
    <text evidence="1">The sequence shown here is derived from an EMBL/GenBank/DDBJ whole genome shotgun (WGS) entry which is preliminary data.</text>
</comment>
<proteinExistence type="predicted"/>
<name>A0A8S3ZJB0_9EUPU</name>
<dbReference type="Proteomes" id="UP000678393">
    <property type="component" value="Unassembled WGS sequence"/>
</dbReference>
<feature type="non-terminal residue" evidence="1">
    <location>
        <position position="56"/>
    </location>
</feature>
<organism evidence="1 2">
    <name type="scientific">Candidula unifasciata</name>
    <dbReference type="NCBI Taxonomy" id="100452"/>
    <lineage>
        <taxon>Eukaryota</taxon>
        <taxon>Metazoa</taxon>
        <taxon>Spiralia</taxon>
        <taxon>Lophotrochozoa</taxon>
        <taxon>Mollusca</taxon>
        <taxon>Gastropoda</taxon>
        <taxon>Heterobranchia</taxon>
        <taxon>Euthyneura</taxon>
        <taxon>Panpulmonata</taxon>
        <taxon>Eupulmonata</taxon>
        <taxon>Stylommatophora</taxon>
        <taxon>Helicina</taxon>
        <taxon>Helicoidea</taxon>
        <taxon>Geomitridae</taxon>
        <taxon>Candidula</taxon>
    </lineage>
</organism>
<dbReference type="AlphaFoldDB" id="A0A8S3ZJB0"/>
<reference evidence="1" key="1">
    <citation type="submission" date="2021-04" db="EMBL/GenBank/DDBJ databases">
        <authorList>
            <consortium name="Molecular Ecology Group"/>
        </authorList>
    </citation>
    <scope>NUCLEOTIDE SEQUENCE</scope>
</reference>
<evidence type="ECO:0000313" key="2">
    <source>
        <dbReference type="Proteomes" id="UP000678393"/>
    </source>
</evidence>
<evidence type="ECO:0000313" key="1">
    <source>
        <dbReference type="EMBL" id="CAG5129409.1"/>
    </source>
</evidence>
<keyword evidence="2" id="KW-1185">Reference proteome</keyword>